<dbReference type="NCBIfam" id="TIGR00115">
    <property type="entry name" value="tig"/>
    <property type="match status" value="1"/>
</dbReference>
<dbReference type="GO" id="GO:0043022">
    <property type="term" value="F:ribosome binding"/>
    <property type="evidence" value="ECO:0007669"/>
    <property type="project" value="TreeGrafter"/>
</dbReference>
<dbReference type="InterPro" id="IPR005215">
    <property type="entry name" value="Trig_fac"/>
</dbReference>
<dbReference type="SUPFAM" id="SSF54534">
    <property type="entry name" value="FKBP-like"/>
    <property type="match status" value="1"/>
</dbReference>
<evidence type="ECO:0000259" key="13">
    <source>
        <dbReference type="Pfam" id="PF05698"/>
    </source>
</evidence>
<dbReference type="PANTHER" id="PTHR30560:SF3">
    <property type="entry name" value="TRIGGER FACTOR-LIKE PROTEIN TIG, CHLOROPLASTIC"/>
    <property type="match status" value="1"/>
</dbReference>
<keyword evidence="9 11" id="KW-0131">Cell cycle</keyword>
<dbReference type="PANTHER" id="PTHR30560">
    <property type="entry name" value="TRIGGER FACTOR CHAPERONE AND PEPTIDYL-PROLYL CIS/TRANS ISOMERASE"/>
    <property type="match status" value="1"/>
</dbReference>
<evidence type="ECO:0000256" key="9">
    <source>
        <dbReference type="ARBA" id="ARBA00023306"/>
    </source>
</evidence>
<dbReference type="GO" id="GO:0043335">
    <property type="term" value="P:protein unfolding"/>
    <property type="evidence" value="ECO:0007669"/>
    <property type="project" value="TreeGrafter"/>
</dbReference>
<evidence type="ECO:0000256" key="5">
    <source>
        <dbReference type="ARBA" id="ARBA00022618"/>
    </source>
</evidence>
<dbReference type="PIRSF" id="PIRSF003095">
    <property type="entry name" value="Trigger_factor"/>
    <property type="match status" value="1"/>
</dbReference>
<dbReference type="Pfam" id="PF05697">
    <property type="entry name" value="Trigger_N"/>
    <property type="match status" value="1"/>
</dbReference>
<dbReference type="Gene3D" id="3.10.50.40">
    <property type="match status" value="1"/>
</dbReference>
<keyword evidence="8 11" id="KW-0413">Isomerase</keyword>
<comment type="domain">
    <text evidence="11">Consists of 3 domains; the N-terminus binds the ribosome, the middle domain has PPIase activity, while the C-terminus has intrinsic chaperone activity on its own.</text>
</comment>
<evidence type="ECO:0000256" key="2">
    <source>
        <dbReference type="ARBA" id="ARBA00005464"/>
    </source>
</evidence>
<evidence type="ECO:0000313" key="14">
    <source>
        <dbReference type="EMBL" id="MBJ7603160.1"/>
    </source>
</evidence>
<evidence type="ECO:0000256" key="6">
    <source>
        <dbReference type="ARBA" id="ARBA00023110"/>
    </source>
</evidence>
<dbReference type="Gene3D" id="1.10.3120.10">
    <property type="entry name" value="Trigger factor, C-terminal domain"/>
    <property type="match status" value="1"/>
</dbReference>
<evidence type="ECO:0000313" key="15">
    <source>
        <dbReference type="Proteomes" id="UP000620075"/>
    </source>
</evidence>
<dbReference type="InterPro" id="IPR027304">
    <property type="entry name" value="Trigger_fact/SurA_dom_sf"/>
</dbReference>
<comment type="similarity">
    <text evidence="2 11">Belongs to the FKBP-type PPIase family. Tig subfamily.</text>
</comment>
<dbReference type="Pfam" id="PF05698">
    <property type="entry name" value="Trigger_C"/>
    <property type="match status" value="1"/>
</dbReference>
<comment type="catalytic activity">
    <reaction evidence="1 11">
        <text>[protein]-peptidylproline (omega=180) = [protein]-peptidylproline (omega=0)</text>
        <dbReference type="Rhea" id="RHEA:16237"/>
        <dbReference type="Rhea" id="RHEA-COMP:10747"/>
        <dbReference type="Rhea" id="RHEA-COMP:10748"/>
        <dbReference type="ChEBI" id="CHEBI:83833"/>
        <dbReference type="ChEBI" id="CHEBI:83834"/>
        <dbReference type="EC" id="5.2.1.8"/>
    </reaction>
</comment>
<comment type="subcellular location">
    <subcellularLocation>
        <location evidence="11">Cytoplasm</location>
    </subcellularLocation>
    <text evidence="11">About half TF is bound to the ribosome near the polypeptide exit tunnel while the other half is free in the cytoplasm.</text>
</comment>
<dbReference type="SUPFAM" id="SSF102735">
    <property type="entry name" value="Trigger factor ribosome-binding domain"/>
    <property type="match status" value="1"/>
</dbReference>
<evidence type="ECO:0000256" key="4">
    <source>
        <dbReference type="ARBA" id="ARBA00016902"/>
    </source>
</evidence>
<dbReference type="GO" id="GO:0051083">
    <property type="term" value="P:'de novo' cotranslational protein folding"/>
    <property type="evidence" value="ECO:0007669"/>
    <property type="project" value="TreeGrafter"/>
</dbReference>
<evidence type="ECO:0000256" key="1">
    <source>
        <dbReference type="ARBA" id="ARBA00000971"/>
    </source>
</evidence>
<dbReference type="Proteomes" id="UP000620075">
    <property type="component" value="Unassembled WGS sequence"/>
</dbReference>
<feature type="domain" description="Trigger factor C-terminal" evidence="13">
    <location>
        <begin position="274"/>
        <end position="435"/>
    </location>
</feature>
<dbReference type="InterPro" id="IPR008881">
    <property type="entry name" value="Trigger_fac_ribosome-bd_bac"/>
</dbReference>
<keyword evidence="6 11" id="KW-0697">Rotamase</keyword>
<reference evidence="14 15" key="1">
    <citation type="submission" date="2020-10" db="EMBL/GenBank/DDBJ databases">
        <title>Ca. Dormibacterota MAGs.</title>
        <authorList>
            <person name="Montgomery K."/>
        </authorList>
    </citation>
    <scope>NUCLEOTIDE SEQUENCE [LARGE SCALE GENOMIC DNA]</scope>
    <source>
        <strain evidence="14">SC8811_S16_3</strain>
    </source>
</reference>
<keyword evidence="5 11" id="KW-0132">Cell division</keyword>
<evidence type="ECO:0000259" key="12">
    <source>
        <dbReference type="Pfam" id="PF05697"/>
    </source>
</evidence>
<dbReference type="RefSeq" id="WP_338178705.1">
    <property type="nucleotide sequence ID" value="NZ_JAEKNQ010000033.1"/>
</dbReference>
<dbReference type="InterPro" id="IPR036611">
    <property type="entry name" value="Trigger_fac_ribosome-bd_sf"/>
</dbReference>
<protein>
    <recommendedName>
        <fullName evidence="4 11">Trigger factor</fullName>
        <shortName evidence="11">TF</shortName>
        <ecNumber evidence="3 11">5.2.1.8</ecNumber>
    </recommendedName>
    <alternativeName>
        <fullName evidence="10 11">PPIase</fullName>
    </alternativeName>
</protein>
<organism evidence="14 15">
    <name type="scientific">Candidatus Dormiibacter inghamiae</name>
    <dbReference type="NCBI Taxonomy" id="3127013"/>
    <lineage>
        <taxon>Bacteria</taxon>
        <taxon>Bacillati</taxon>
        <taxon>Candidatus Dormiibacterota</taxon>
        <taxon>Candidatus Dormibacteria</taxon>
        <taxon>Candidatus Dormibacterales</taxon>
        <taxon>Candidatus Dormibacteraceae</taxon>
        <taxon>Candidatus Dormiibacter</taxon>
    </lineage>
</organism>
<dbReference type="HAMAP" id="MF_00303">
    <property type="entry name" value="Trigger_factor_Tig"/>
    <property type="match status" value="1"/>
</dbReference>
<accession>A0A934KE86</accession>
<evidence type="ECO:0000256" key="3">
    <source>
        <dbReference type="ARBA" id="ARBA00013194"/>
    </source>
</evidence>
<dbReference type="Gene3D" id="3.30.70.1050">
    <property type="entry name" value="Trigger factor ribosome-binding domain"/>
    <property type="match status" value="1"/>
</dbReference>
<evidence type="ECO:0000256" key="7">
    <source>
        <dbReference type="ARBA" id="ARBA00023186"/>
    </source>
</evidence>
<dbReference type="AlphaFoldDB" id="A0A934KE86"/>
<dbReference type="InterPro" id="IPR046357">
    <property type="entry name" value="PPIase_dom_sf"/>
</dbReference>
<dbReference type="GO" id="GO:0003755">
    <property type="term" value="F:peptidyl-prolyl cis-trans isomerase activity"/>
    <property type="evidence" value="ECO:0007669"/>
    <property type="project" value="UniProtKB-UniRule"/>
</dbReference>
<dbReference type="GO" id="GO:0044183">
    <property type="term" value="F:protein folding chaperone"/>
    <property type="evidence" value="ECO:0007669"/>
    <property type="project" value="TreeGrafter"/>
</dbReference>
<dbReference type="EC" id="5.2.1.8" evidence="3 11"/>
<evidence type="ECO:0000256" key="8">
    <source>
        <dbReference type="ARBA" id="ARBA00023235"/>
    </source>
</evidence>
<proteinExistence type="inferred from homology"/>
<name>A0A934KE86_9BACT</name>
<dbReference type="GO" id="GO:0051301">
    <property type="term" value="P:cell division"/>
    <property type="evidence" value="ECO:0007669"/>
    <property type="project" value="UniProtKB-KW"/>
</dbReference>
<dbReference type="InterPro" id="IPR008880">
    <property type="entry name" value="Trigger_fac_C"/>
</dbReference>
<evidence type="ECO:0000256" key="11">
    <source>
        <dbReference type="HAMAP-Rule" id="MF_00303"/>
    </source>
</evidence>
<feature type="domain" description="Trigger factor ribosome-binding bacterial" evidence="12">
    <location>
        <begin position="12"/>
        <end position="155"/>
    </location>
</feature>
<comment type="caution">
    <text evidence="14">The sequence shown here is derived from an EMBL/GenBank/DDBJ whole genome shotgun (WGS) entry which is preliminary data.</text>
</comment>
<comment type="function">
    <text evidence="11">Involved in protein export. Acts as a chaperone by maintaining the newly synthesized protein in an open conformation. Functions as a peptidyl-prolyl cis-trans isomerase.</text>
</comment>
<dbReference type="GO" id="GO:0015031">
    <property type="term" value="P:protein transport"/>
    <property type="evidence" value="ECO:0007669"/>
    <property type="project" value="UniProtKB-UniRule"/>
</dbReference>
<gene>
    <name evidence="11 14" type="primary">tig</name>
    <name evidence="14" type="ORF">JF888_08240</name>
</gene>
<keyword evidence="11" id="KW-0963">Cytoplasm</keyword>
<evidence type="ECO:0000256" key="10">
    <source>
        <dbReference type="ARBA" id="ARBA00029986"/>
    </source>
</evidence>
<dbReference type="GO" id="GO:0005737">
    <property type="term" value="C:cytoplasm"/>
    <property type="evidence" value="ECO:0007669"/>
    <property type="project" value="UniProtKB-SubCell"/>
</dbReference>
<keyword evidence="7 11" id="KW-0143">Chaperone</keyword>
<dbReference type="SUPFAM" id="SSF109998">
    <property type="entry name" value="Triger factor/SurA peptide-binding domain-like"/>
    <property type="match status" value="1"/>
</dbReference>
<dbReference type="EMBL" id="JAEKNQ010000033">
    <property type="protein sequence ID" value="MBJ7603160.1"/>
    <property type="molecule type" value="Genomic_DNA"/>
</dbReference>
<dbReference type="InterPro" id="IPR037041">
    <property type="entry name" value="Trigger_fac_C_sf"/>
</dbReference>
<sequence>MSITPLAEVGITVSQETLPESQLKLSIEVPAQRVDQTYERVLQRLSQRVKIGGFRPGKAPRALLEARIGEPALREEVIDALIPPVVSEAIREQGIESVDRPEVEVTELERGKPASLVATLTVWPDVRLADLDSIRVERLVSTVDDTLVEERIAELRAEHAEIEPVEREIRTGDIVIGDLTVSVDSEELPEEARPALELEVSEGVLVPELLAALPGRREGDLVEVPVQMPEDHVNDKLKSKAATLHVKVTGVKEKRVPELSDELAQQLSNNDQETAQEFRSALREQMLERAARLDELNFERSVLKAVVDSSEVTVPKALIERELDRQIDELEHKLQHRGLRLDRYLEYRKQSLAEYRAEEAPVAGDRLKVDMVLEAAGKELAIQPSEDEVTEYLRNESAKDPESKEEDIAKLEKNEVARDYFRHRLTRLRILEALVARAGEPLAASGSQVEAKEEVQIAE</sequence>